<name>A0A840QKU8_9PSEU</name>
<gene>
    <name evidence="1" type="ORF">BJ970_007092</name>
</gene>
<dbReference type="InterPro" id="IPR039498">
    <property type="entry name" value="NTP_transf_5"/>
</dbReference>
<dbReference type="EMBL" id="JACHIW010000002">
    <property type="protein sequence ID" value="MBB5159493.1"/>
    <property type="molecule type" value="Genomic_DNA"/>
</dbReference>
<organism evidence="1 2">
    <name type="scientific">Saccharopolyspora phatthalungensis</name>
    <dbReference type="NCBI Taxonomy" id="664693"/>
    <lineage>
        <taxon>Bacteria</taxon>
        <taxon>Bacillati</taxon>
        <taxon>Actinomycetota</taxon>
        <taxon>Actinomycetes</taxon>
        <taxon>Pseudonocardiales</taxon>
        <taxon>Pseudonocardiaceae</taxon>
        <taxon>Saccharopolyspora</taxon>
    </lineage>
</organism>
<dbReference type="Pfam" id="PF14907">
    <property type="entry name" value="NTP_transf_5"/>
    <property type="match status" value="1"/>
</dbReference>
<dbReference type="Proteomes" id="UP000584374">
    <property type="component" value="Unassembled WGS sequence"/>
</dbReference>
<reference evidence="1 2" key="1">
    <citation type="submission" date="2020-08" db="EMBL/GenBank/DDBJ databases">
        <title>Sequencing the genomes of 1000 actinobacteria strains.</title>
        <authorList>
            <person name="Klenk H.-P."/>
        </authorList>
    </citation>
    <scope>NUCLEOTIDE SEQUENCE [LARGE SCALE GENOMIC DNA]</scope>
    <source>
        <strain evidence="1 2">DSM 45584</strain>
    </source>
</reference>
<sequence>MSTEVPSALPAYADMLLRLATDRPDDDAVAFCRDLIDRDEIDWAAFVDAAGRHKILPLVGKHIAGHHLDRGYTHDGAQGIPYPWLYSYTYLANRQRNLALADECRKVFRALDAAGLRFAVRKGFVVAEHAYHDVGARRINDLDILIERSDAPAAHEVLARIGYAQGKIAVDGDRVEPFSRQTQIFWRTNLSNQLPYVKPGNRPDIPVFNVDLCHHIFQPKSGVTAPTADLLRRARKLPICGDDAWALSPEDHLLDLCAHLYKEATGVLFIKDGMDIQLSKFLDIALTCASYSAADWQRFFALVAGYGAEKIAFYSLHFTGRLYPEAVPALDEIRPHDLGYLDEFGLLDGKPTRWEVGFPQRLFAVERRHEAGESAVLHD</sequence>
<evidence type="ECO:0000313" key="2">
    <source>
        <dbReference type="Proteomes" id="UP000584374"/>
    </source>
</evidence>
<dbReference type="RefSeq" id="WP_184731929.1">
    <property type="nucleotide sequence ID" value="NZ_JACHIW010000002.1"/>
</dbReference>
<evidence type="ECO:0000313" key="1">
    <source>
        <dbReference type="EMBL" id="MBB5159493.1"/>
    </source>
</evidence>
<proteinExistence type="predicted"/>
<comment type="caution">
    <text evidence="1">The sequence shown here is derived from an EMBL/GenBank/DDBJ whole genome shotgun (WGS) entry which is preliminary data.</text>
</comment>
<keyword evidence="2" id="KW-1185">Reference proteome</keyword>
<accession>A0A840QKU8</accession>
<dbReference type="AlphaFoldDB" id="A0A840QKU8"/>
<dbReference type="Gene3D" id="3.30.460.40">
    <property type="match status" value="1"/>
</dbReference>
<protein>
    <submittedName>
        <fullName evidence="1">Uncharacterized protein</fullName>
    </submittedName>
</protein>